<evidence type="ECO:0000313" key="3">
    <source>
        <dbReference type="EMBL" id="KAL3781090.1"/>
    </source>
</evidence>
<feature type="transmembrane region" description="Helical" evidence="1">
    <location>
        <begin position="65"/>
        <end position="83"/>
    </location>
</feature>
<keyword evidence="1" id="KW-0472">Membrane</keyword>
<organism evidence="4 5">
    <name type="scientific">Cyclotella atomus</name>
    <dbReference type="NCBI Taxonomy" id="382360"/>
    <lineage>
        <taxon>Eukaryota</taxon>
        <taxon>Sar</taxon>
        <taxon>Stramenopiles</taxon>
        <taxon>Ochrophyta</taxon>
        <taxon>Bacillariophyta</taxon>
        <taxon>Coscinodiscophyceae</taxon>
        <taxon>Thalassiosirophycidae</taxon>
        <taxon>Stephanodiscales</taxon>
        <taxon>Stephanodiscaceae</taxon>
        <taxon>Cyclotella</taxon>
    </lineage>
</organism>
<dbReference type="Proteomes" id="UP001530400">
    <property type="component" value="Unassembled WGS sequence"/>
</dbReference>
<keyword evidence="1" id="KW-0812">Transmembrane</keyword>
<evidence type="ECO:0000313" key="5">
    <source>
        <dbReference type="Proteomes" id="UP001530400"/>
    </source>
</evidence>
<accession>A0ABD3P451</accession>
<gene>
    <name evidence="3" type="ORF">ACHAWO_005904</name>
    <name evidence="4" type="ORF">ACHAWO_012516</name>
</gene>
<evidence type="ECO:0000256" key="1">
    <source>
        <dbReference type="SAM" id="Phobius"/>
    </source>
</evidence>
<feature type="chain" id="PRO_5044724937" evidence="2">
    <location>
        <begin position="17"/>
        <end position="90"/>
    </location>
</feature>
<evidence type="ECO:0000256" key="2">
    <source>
        <dbReference type="SAM" id="SignalP"/>
    </source>
</evidence>
<keyword evidence="5" id="KW-1185">Reference proteome</keyword>
<dbReference type="EMBL" id="JALLPJ020000799">
    <property type="protein sequence ID" value="KAL3782638.1"/>
    <property type="molecule type" value="Genomic_DNA"/>
</dbReference>
<feature type="signal peptide" evidence="2">
    <location>
        <begin position="1"/>
        <end position="16"/>
    </location>
</feature>
<evidence type="ECO:0000313" key="4">
    <source>
        <dbReference type="EMBL" id="KAL3782638.1"/>
    </source>
</evidence>
<dbReference type="EMBL" id="JALLPJ020000862">
    <property type="protein sequence ID" value="KAL3781090.1"/>
    <property type="molecule type" value="Genomic_DNA"/>
</dbReference>
<keyword evidence="2" id="KW-0732">Signal</keyword>
<sequence>MRSLFLLALLVAAASAFVAPSNRAVAHGRSTTPQAPKMMIDGSVMESAVTNANLIATSSSDFGGAFWPVAGIVGIAALILYLAPPLVGDD</sequence>
<protein>
    <submittedName>
        <fullName evidence="4">Uncharacterized protein</fullName>
    </submittedName>
</protein>
<proteinExistence type="predicted"/>
<dbReference type="AlphaFoldDB" id="A0ABD3P451"/>
<name>A0ABD3P451_9STRA</name>
<keyword evidence="1" id="KW-1133">Transmembrane helix</keyword>
<reference evidence="4 5" key="1">
    <citation type="submission" date="2024-10" db="EMBL/GenBank/DDBJ databases">
        <title>Updated reference genomes for cyclostephanoid diatoms.</title>
        <authorList>
            <person name="Roberts W.R."/>
            <person name="Alverson A.J."/>
        </authorList>
    </citation>
    <scope>NUCLEOTIDE SEQUENCE [LARGE SCALE GENOMIC DNA]</scope>
    <source>
        <strain evidence="4 5">AJA010-31</strain>
    </source>
</reference>
<comment type="caution">
    <text evidence="4">The sequence shown here is derived from an EMBL/GenBank/DDBJ whole genome shotgun (WGS) entry which is preliminary data.</text>
</comment>